<dbReference type="FunFam" id="3.30.70.270:FF:000001">
    <property type="entry name" value="Diguanylate cyclase domain protein"/>
    <property type="match status" value="1"/>
</dbReference>
<dbReference type="Pfam" id="PF00990">
    <property type="entry name" value="GGDEF"/>
    <property type="match status" value="1"/>
</dbReference>
<keyword evidence="5" id="KW-0472">Membrane</keyword>
<evidence type="ECO:0000256" key="1">
    <source>
        <dbReference type="ARBA" id="ARBA00001946"/>
    </source>
</evidence>
<dbReference type="GO" id="GO:0052621">
    <property type="term" value="F:diguanylate cyclase activity"/>
    <property type="evidence" value="ECO:0007669"/>
    <property type="project" value="UniProtKB-EC"/>
</dbReference>
<dbReference type="GO" id="GO:1902201">
    <property type="term" value="P:negative regulation of bacterial-type flagellum-dependent cell motility"/>
    <property type="evidence" value="ECO:0007669"/>
    <property type="project" value="TreeGrafter"/>
</dbReference>
<dbReference type="EMBL" id="BAEN01000020">
    <property type="protein sequence ID" value="GAC13377.1"/>
    <property type="molecule type" value="Genomic_DNA"/>
</dbReference>
<dbReference type="PANTHER" id="PTHR45138:SF9">
    <property type="entry name" value="DIGUANYLATE CYCLASE DGCM-RELATED"/>
    <property type="match status" value="1"/>
</dbReference>
<feature type="domain" description="GGDEF" evidence="6">
    <location>
        <begin position="190"/>
        <end position="318"/>
    </location>
</feature>
<dbReference type="NCBIfam" id="TIGR00254">
    <property type="entry name" value="GGDEF"/>
    <property type="match status" value="1"/>
</dbReference>
<evidence type="ECO:0000259" key="6">
    <source>
        <dbReference type="PROSITE" id="PS50887"/>
    </source>
</evidence>
<feature type="coiled-coil region" evidence="4">
    <location>
        <begin position="124"/>
        <end position="155"/>
    </location>
</feature>
<evidence type="ECO:0000313" key="7">
    <source>
        <dbReference type="EMBL" id="GAC13377.1"/>
    </source>
</evidence>
<evidence type="ECO:0000313" key="8">
    <source>
        <dbReference type="Proteomes" id="UP000006334"/>
    </source>
</evidence>
<dbReference type="OrthoDB" id="9808408at2"/>
<keyword evidence="4" id="KW-0175">Coiled coil</keyword>
<dbReference type="PANTHER" id="PTHR45138">
    <property type="entry name" value="REGULATORY COMPONENTS OF SENSORY TRANSDUCTION SYSTEM"/>
    <property type="match status" value="1"/>
</dbReference>
<organism evidence="7 8">
    <name type="scientific">Aliiglaciecola lipolytica E3</name>
    <dbReference type="NCBI Taxonomy" id="1127673"/>
    <lineage>
        <taxon>Bacteria</taxon>
        <taxon>Pseudomonadati</taxon>
        <taxon>Pseudomonadota</taxon>
        <taxon>Gammaproteobacteria</taxon>
        <taxon>Alteromonadales</taxon>
        <taxon>Alteromonadaceae</taxon>
        <taxon>Aliiglaciecola</taxon>
    </lineage>
</organism>
<dbReference type="InterPro" id="IPR043128">
    <property type="entry name" value="Rev_trsase/Diguanyl_cyclase"/>
</dbReference>
<dbReference type="SUPFAM" id="SSF55073">
    <property type="entry name" value="Nucleotide cyclase"/>
    <property type="match status" value="1"/>
</dbReference>
<dbReference type="InterPro" id="IPR050469">
    <property type="entry name" value="Diguanylate_Cyclase"/>
</dbReference>
<dbReference type="InterPro" id="IPR058544">
    <property type="entry name" value="ETR1_N"/>
</dbReference>
<keyword evidence="8" id="KW-1185">Reference proteome</keyword>
<proteinExistence type="predicted"/>
<evidence type="ECO:0000256" key="4">
    <source>
        <dbReference type="SAM" id="Coils"/>
    </source>
</evidence>
<feature type="transmembrane region" description="Helical" evidence="5">
    <location>
        <begin position="24"/>
        <end position="48"/>
    </location>
</feature>
<dbReference type="AlphaFoldDB" id="K6Y560"/>
<name>K6Y560_9ALTE</name>
<sequence length="318" mass="36104">MLDVLFNGSFMPHGHCLLWRWDLLFLHVAGDALTAISYALIPIALIHLVHHRDDLKFDKIFLLFAGFIAFCGITHVMGLINIWHGYYYLEGLTKLTTGIISITTAFVLWKLVPKILAVPSSALLEQRNAELLKAQDELKEINATLEAKIEERTRELHVQANTDPLTSISNRRAILCDLEKELLRSHRYKLECSILMLDVDYFKQVNDTYGHQVGDEILVKIAETLVNSCRTTDNVGRYGGEEFLIVLPQTDKLQAYELAERIRINVASLTFVQKWELTCSIGVANLLPQQDIHQFIKQADDAVYKAKNAGRNRVVCAD</sequence>
<comment type="cofactor">
    <cofactor evidence="1">
        <name>Mg(2+)</name>
        <dbReference type="ChEBI" id="CHEBI:18420"/>
    </cofactor>
</comment>
<evidence type="ECO:0000256" key="2">
    <source>
        <dbReference type="ARBA" id="ARBA00012528"/>
    </source>
</evidence>
<keyword evidence="5" id="KW-1133">Transmembrane helix</keyword>
<dbReference type="CDD" id="cd01949">
    <property type="entry name" value="GGDEF"/>
    <property type="match status" value="1"/>
</dbReference>
<protein>
    <recommendedName>
        <fullName evidence="2">diguanylate cyclase</fullName>
        <ecNumber evidence="2">2.7.7.65</ecNumber>
    </recommendedName>
</protein>
<dbReference type="PROSITE" id="PS50887">
    <property type="entry name" value="GGDEF"/>
    <property type="match status" value="1"/>
</dbReference>
<dbReference type="eggNOG" id="COG3706">
    <property type="taxonomic scope" value="Bacteria"/>
</dbReference>
<dbReference type="Pfam" id="PF25487">
    <property type="entry name" value="ETR1_N"/>
    <property type="match status" value="1"/>
</dbReference>
<dbReference type="Proteomes" id="UP000006334">
    <property type="component" value="Unassembled WGS sequence"/>
</dbReference>
<accession>K6Y560</accession>
<feature type="transmembrane region" description="Helical" evidence="5">
    <location>
        <begin position="60"/>
        <end position="83"/>
    </location>
</feature>
<gene>
    <name evidence="7" type="ORF">GLIP_0731</name>
</gene>
<comment type="catalytic activity">
    <reaction evidence="3">
        <text>2 GTP = 3',3'-c-di-GMP + 2 diphosphate</text>
        <dbReference type="Rhea" id="RHEA:24898"/>
        <dbReference type="ChEBI" id="CHEBI:33019"/>
        <dbReference type="ChEBI" id="CHEBI:37565"/>
        <dbReference type="ChEBI" id="CHEBI:58805"/>
        <dbReference type="EC" id="2.7.7.65"/>
    </reaction>
</comment>
<dbReference type="GO" id="GO:0005886">
    <property type="term" value="C:plasma membrane"/>
    <property type="evidence" value="ECO:0007669"/>
    <property type="project" value="TreeGrafter"/>
</dbReference>
<dbReference type="SMART" id="SM00267">
    <property type="entry name" value="GGDEF"/>
    <property type="match status" value="1"/>
</dbReference>
<keyword evidence="5" id="KW-0812">Transmembrane</keyword>
<dbReference type="GO" id="GO:0043709">
    <property type="term" value="P:cell adhesion involved in single-species biofilm formation"/>
    <property type="evidence" value="ECO:0007669"/>
    <property type="project" value="TreeGrafter"/>
</dbReference>
<dbReference type="RefSeq" id="WP_008843197.1">
    <property type="nucleotide sequence ID" value="NZ_BAEN01000020.1"/>
</dbReference>
<dbReference type="STRING" id="1127673.GLIP_0731"/>
<evidence type="ECO:0000256" key="5">
    <source>
        <dbReference type="SAM" id="Phobius"/>
    </source>
</evidence>
<dbReference type="Gene3D" id="3.30.70.270">
    <property type="match status" value="1"/>
</dbReference>
<dbReference type="InterPro" id="IPR000160">
    <property type="entry name" value="GGDEF_dom"/>
</dbReference>
<reference evidence="7 8" key="1">
    <citation type="journal article" date="2017" name="Antonie Van Leeuwenhoek">
        <title>Rhizobium rhizosphaerae sp. nov., a novel species isolated from rice rhizosphere.</title>
        <authorList>
            <person name="Zhao J.J."/>
            <person name="Zhang J."/>
            <person name="Zhang R.J."/>
            <person name="Zhang C.W."/>
            <person name="Yin H.Q."/>
            <person name="Zhang X.X."/>
        </authorList>
    </citation>
    <scope>NUCLEOTIDE SEQUENCE [LARGE SCALE GENOMIC DNA]</scope>
    <source>
        <strain evidence="7 8">E3</strain>
    </source>
</reference>
<dbReference type="InterPro" id="IPR029787">
    <property type="entry name" value="Nucleotide_cyclase"/>
</dbReference>
<dbReference type="EC" id="2.7.7.65" evidence="2"/>
<evidence type="ECO:0000256" key="3">
    <source>
        <dbReference type="ARBA" id="ARBA00034247"/>
    </source>
</evidence>
<comment type="caution">
    <text evidence="7">The sequence shown here is derived from an EMBL/GenBank/DDBJ whole genome shotgun (WGS) entry which is preliminary data.</text>
</comment>
<feature type="transmembrane region" description="Helical" evidence="5">
    <location>
        <begin position="95"/>
        <end position="112"/>
    </location>
</feature>